<reference evidence="2" key="3">
    <citation type="submission" date="2015-04" db="UniProtKB">
        <authorList>
            <consortium name="EnsemblPlants"/>
        </authorList>
    </citation>
    <scope>IDENTIFICATION</scope>
    <source>
        <strain evidence="2">cv. Jemalong A17</strain>
    </source>
</reference>
<evidence type="ECO:0000313" key="2">
    <source>
        <dbReference type="EnsemblPlants" id="KEH38247"/>
    </source>
</evidence>
<gene>
    <name evidence="1" type="ordered locus">MTR_2g066123</name>
</gene>
<reference evidence="1 3" key="1">
    <citation type="journal article" date="2011" name="Nature">
        <title>The Medicago genome provides insight into the evolution of rhizobial symbioses.</title>
        <authorList>
            <person name="Young N.D."/>
            <person name="Debelle F."/>
            <person name="Oldroyd G.E."/>
            <person name="Geurts R."/>
            <person name="Cannon S.B."/>
            <person name="Udvardi M.K."/>
            <person name="Benedito V.A."/>
            <person name="Mayer K.F."/>
            <person name="Gouzy J."/>
            <person name="Schoof H."/>
            <person name="Van de Peer Y."/>
            <person name="Proost S."/>
            <person name="Cook D.R."/>
            <person name="Meyers B.C."/>
            <person name="Spannagl M."/>
            <person name="Cheung F."/>
            <person name="De Mita S."/>
            <person name="Krishnakumar V."/>
            <person name="Gundlach H."/>
            <person name="Zhou S."/>
            <person name="Mudge J."/>
            <person name="Bharti A.K."/>
            <person name="Murray J.D."/>
            <person name="Naoumkina M.A."/>
            <person name="Rosen B."/>
            <person name="Silverstein K.A."/>
            <person name="Tang H."/>
            <person name="Rombauts S."/>
            <person name="Zhao P.X."/>
            <person name="Zhou P."/>
            <person name="Barbe V."/>
            <person name="Bardou P."/>
            <person name="Bechner M."/>
            <person name="Bellec A."/>
            <person name="Berger A."/>
            <person name="Berges H."/>
            <person name="Bidwell S."/>
            <person name="Bisseling T."/>
            <person name="Choisne N."/>
            <person name="Couloux A."/>
            <person name="Denny R."/>
            <person name="Deshpande S."/>
            <person name="Dai X."/>
            <person name="Doyle J.J."/>
            <person name="Dudez A.M."/>
            <person name="Farmer A.D."/>
            <person name="Fouteau S."/>
            <person name="Franken C."/>
            <person name="Gibelin C."/>
            <person name="Gish J."/>
            <person name="Goldstein S."/>
            <person name="Gonzalez A.J."/>
            <person name="Green P.J."/>
            <person name="Hallab A."/>
            <person name="Hartog M."/>
            <person name="Hua A."/>
            <person name="Humphray S.J."/>
            <person name="Jeong D.H."/>
            <person name="Jing Y."/>
            <person name="Jocker A."/>
            <person name="Kenton S.M."/>
            <person name="Kim D.J."/>
            <person name="Klee K."/>
            <person name="Lai H."/>
            <person name="Lang C."/>
            <person name="Lin S."/>
            <person name="Macmil S.L."/>
            <person name="Magdelenat G."/>
            <person name="Matthews L."/>
            <person name="McCorrison J."/>
            <person name="Monaghan E.L."/>
            <person name="Mun J.H."/>
            <person name="Najar F.Z."/>
            <person name="Nicholson C."/>
            <person name="Noirot C."/>
            <person name="O'Bleness M."/>
            <person name="Paule C.R."/>
            <person name="Poulain J."/>
            <person name="Prion F."/>
            <person name="Qin B."/>
            <person name="Qu C."/>
            <person name="Retzel E.F."/>
            <person name="Riddle C."/>
            <person name="Sallet E."/>
            <person name="Samain S."/>
            <person name="Samson N."/>
            <person name="Sanders I."/>
            <person name="Saurat O."/>
            <person name="Scarpelli C."/>
            <person name="Schiex T."/>
            <person name="Segurens B."/>
            <person name="Severin A.J."/>
            <person name="Sherrier D.J."/>
            <person name="Shi R."/>
            <person name="Sims S."/>
            <person name="Singer S.R."/>
            <person name="Sinharoy S."/>
            <person name="Sterck L."/>
            <person name="Viollet A."/>
            <person name="Wang B.B."/>
            <person name="Wang K."/>
            <person name="Wang M."/>
            <person name="Wang X."/>
            <person name="Warfsmann J."/>
            <person name="Weissenbach J."/>
            <person name="White D.D."/>
            <person name="White J.D."/>
            <person name="Wiley G.B."/>
            <person name="Wincker P."/>
            <person name="Xing Y."/>
            <person name="Yang L."/>
            <person name="Yao Z."/>
            <person name="Ying F."/>
            <person name="Zhai J."/>
            <person name="Zhou L."/>
            <person name="Zuber A."/>
            <person name="Denarie J."/>
            <person name="Dixon R.A."/>
            <person name="May G.D."/>
            <person name="Schwartz D.C."/>
            <person name="Rogers J."/>
            <person name="Quetier F."/>
            <person name="Town C.D."/>
            <person name="Roe B.A."/>
        </authorList>
    </citation>
    <scope>NUCLEOTIDE SEQUENCE [LARGE SCALE GENOMIC DNA]</scope>
    <source>
        <strain evidence="1">A17</strain>
        <strain evidence="2 3">cv. Jemalong A17</strain>
    </source>
</reference>
<reference evidence="1 3" key="2">
    <citation type="journal article" date="2014" name="BMC Genomics">
        <title>An improved genome release (version Mt4.0) for the model legume Medicago truncatula.</title>
        <authorList>
            <person name="Tang H."/>
            <person name="Krishnakumar V."/>
            <person name="Bidwell S."/>
            <person name="Rosen B."/>
            <person name="Chan A."/>
            <person name="Zhou S."/>
            <person name="Gentzbittel L."/>
            <person name="Childs K.L."/>
            <person name="Yandell M."/>
            <person name="Gundlach H."/>
            <person name="Mayer K.F."/>
            <person name="Schwartz D.C."/>
            <person name="Town C.D."/>
        </authorList>
    </citation>
    <scope>GENOME REANNOTATION</scope>
    <source>
        <strain evidence="1">A17</strain>
        <strain evidence="2 3">cv. Jemalong A17</strain>
    </source>
</reference>
<dbReference type="Proteomes" id="UP000002051">
    <property type="component" value="Chromosome 2"/>
</dbReference>
<dbReference type="EnsemblPlants" id="KEH38247">
    <property type="protein sequence ID" value="KEH38247"/>
    <property type="gene ID" value="MTR_2g066123"/>
</dbReference>
<accession>A0A072V8W2</accession>
<dbReference type="HOGENOM" id="CLU_2018598_0_0_1"/>
<evidence type="ECO:0000313" key="3">
    <source>
        <dbReference type="Proteomes" id="UP000002051"/>
    </source>
</evidence>
<proteinExistence type="predicted"/>
<keyword evidence="3" id="KW-1185">Reference proteome</keyword>
<name>A0A072V8W2_MEDTR</name>
<dbReference type="EMBL" id="CM001218">
    <property type="protein sequence ID" value="KEH38247.1"/>
    <property type="molecule type" value="Genomic_DNA"/>
</dbReference>
<protein>
    <submittedName>
        <fullName evidence="1 2">Uncharacterized protein</fullName>
    </submittedName>
</protein>
<organism evidence="1 3">
    <name type="scientific">Medicago truncatula</name>
    <name type="common">Barrel medic</name>
    <name type="synonym">Medicago tribuloides</name>
    <dbReference type="NCBI Taxonomy" id="3880"/>
    <lineage>
        <taxon>Eukaryota</taxon>
        <taxon>Viridiplantae</taxon>
        <taxon>Streptophyta</taxon>
        <taxon>Embryophyta</taxon>
        <taxon>Tracheophyta</taxon>
        <taxon>Spermatophyta</taxon>
        <taxon>Magnoliopsida</taxon>
        <taxon>eudicotyledons</taxon>
        <taxon>Gunneridae</taxon>
        <taxon>Pentapetalae</taxon>
        <taxon>rosids</taxon>
        <taxon>fabids</taxon>
        <taxon>Fabales</taxon>
        <taxon>Fabaceae</taxon>
        <taxon>Papilionoideae</taxon>
        <taxon>50 kb inversion clade</taxon>
        <taxon>NPAAA clade</taxon>
        <taxon>Hologalegina</taxon>
        <taxon>IRL clade</taxon>
        <taxon>Trifolieae</taxon>
        <taxon>Medicago</taxon>
    </lineage>
</organism>
<sequence>MEIAGWQKVTTFFDADVVDNWINSKSPVAAIDFKEMVLELQSSSVVFVKRDLYVVAHSLVKLSILAGTGSRTWLGDDYANAIMLICSLETISMSNDCNRTSMVIGYCIENLQLKNAAILKPTL</sequence>
<dbReference type="AlphaFoldDB" id="A0A072V8W2"/>
<evidence type="ECO:0000313" key="1">
    <source>
        <dbReference type="EMBL" id="KEH38247.1"/>
    </source>
</evidence>